<dbReference type="AlphaFoldDB" id="A0A1Y1ZML2"/>
<evidence type="ECO:0000313" key="2">
    <source>
        <dbReference type="EMBL" id="ORY11482.1"/>
    </source>
</evidence>
<name>A0A1Y1ZML2_9PLEO</name>
<sequence>MVSTIESISNEVQRKLKQEEKREVSEAINEPQSSLWAEPKRREEETARMADDNKKLLEDANLLRGLVKHIFLRSHDPEKSLRTETKSLHIQLEATHHTLVCNTASYENFVGMLEAKVADRETLSMFLRERSRRTVPPTGHAEFSGQLLGKLANRSYYDVTSHYRYDHVTQVINHNGLATT</sequence>
<dbReference type="Proteomes" id="UP000193144">
    <property type="component" value="Unassembled WGS sequence"/>
</dbReference>
<evidence type="ECO:0000313" key="3">
    <source>
        <dbReference type="Proteomes" id="UP000193144"/>
    </source>
</evidence>
<proteinExistence type="predicted"/>
<evidence type="ECO:0000256" key="1">
    <source>
        <dbReference type="SAM" id="MobiDB-lite"/>
    </source>
</evidence>
<accession>A0A1Y1ZML2</accession>
<feature type="compositionally biased region" description="Basic and acidic residues" evidence="1">
    <location>
        <begin position="12"/>
        <end position="25"/>
    </location>
</feature>
<organism evidence="2 3">
    <name type="scientific">Clohesyomyces aquaticus</name>
    <dbReference type="NCBI Taxonomy" id="1231657"/>
    <lineage>
        <taxon>Eukaryota</taxon>
        <taxon>Fungi</taxon>
        <taxon>Dikarya</taxon>
        <taxon>Ascomycota</taxon>
        <taxon>Pezizomycotina</taxon>
        <taxon>Dothideomycetes</taxon>
        <taxon>Pleosporomycetidae</taxon>
        <taxon>Pleosporales</taxon>
        <taxon>Lindgomycetaceae</taxon>
        <taxon>Clohesyomyces</taxon>
    </lineage>
</organism>
<feature type="compositionally biased region" description="Polar residues" evidence="1">
    <location>
        <begin position="1"/>
        <end position="11"/>
    </location>
</feature>
<reference evidence="2 3" key="1">
    <citation type="submission" date="2016-07" db="EMBL/GenBank/DDBJ databases">
        <title>Pervasive Adenine N6-methylation of Active Genes in Fungi.</title>
        <authorList>
            <consortium name="DOE Joint Genome Institute"/>
            <person name="Mondo S.J."/>
            <person name="Dannebaum R.O."/>
            <person name="Kuo R.C."/>
            <person name="Labutti K."/>
            <person name="Haridas S."/>
            <person name="Kuo A."/>
            <person name="Salamov A."/>
            <person name="Ahrendt S.R."/>
            <person name="Lipzen A."/>
            <person name="Sullivan W."/>
            <person name="Andreopoulos W.B."/>
            <person name="Clum A."/>
            <person name="Lindquist E."/>
            <person name="Daum C."/>
            <person name="Ramamoorthy G.K."/>
            <person name="Gryganskyi A."/>
            <person name="Culley D."/>
            <person name="Magnuson J.K."/>
            <person name="James T.Y."/>
            <person name="O'Malley M.A."/>
            <person name="Stajich J.E."/>
            <person name="Spatafora J.W."/>
            <person name="Visel A."/>
            <person name="Grigoriev I.V."/>
        </authorList>
    </citation>
    <scope>NUCLEOTIDE SEQUENCE [LARGE SCALE GENOMIC DNA]</scope>
    <source>
        <strain evidence="2 3">CBS 115471</strain>
    </source>
</reference>
<dbReference type="EMBL" id="MCFA01000060">
    <property type="protein sequence ID" value="ORY11482.1"/>
    <property type="molecule type" value="Genomic_DNA"/>
</dbReference>
<feature type="region of interest" description="Disordered" evidence="1">
    <location>
        <begin position="1"/>
        <end position="42"/>
    </location>
</feature>
<protein>
    <submittedName>
        <fullName evidence="2">Uncharacterized protein</fullName>
    </submittedName>
</protein>
<gene>
    <name evidence="2" type="ORF">BCR34DRAFT_601269</name>
</gene>
<keyword evidence="3" id="KW-1185">Reference proteome</keyword>
<comment type="caution">
    <text evidence="2">The sequence shown here is derived from an EMBL/GenBank/DDBJ whole genome shotgun (WGS) entry which is preliminary data.</text>
</comment>